<gene>
    <name evidence="8" type="ORF">C1SCF055_LOCUS34642</name>
</gene>
<name>A0A9P1DGN9_9DINO</name>
<sequence length="430" mass="45829">MTVTDSETWSIGSVEPVNVADPSQSRLLRSSFFYTGLASLLAWQVVLTFTHSFDCYIFLGRRFGGAGWAFWCSIVYSLAVNISQLILTSRTVVATIPFSFRWNVSSVSLALSLLGLLLCHVYTTPETIDTGFGVAVACTTLMGAASGVLQACAFGLAGSLSPFFAQDMMFGQGVGGMLSGIVGMALGTTKIGLMISFISSAIVQLGGIPVLFAMRTHPAVRARTIAVKPSGPQREISSSTDGASQFSSPMLNRARSSGQILVRNAWPQALTVCAVFTITFTIFPGVASGFAPGSRVPLLIAMFQMIDVVGRFAPQCSVLRIEKGWIVSGMAFARILFVPMFIAMQRMSSEAWAQNGFLQIGAMVLMAFSNGYVSTLSMMLGPEQTGVSSHEKEPVGTIMSLALVFGIFLGSTLAFFTQIGMVTTSCPSEH</sequence>
<evidence type="ECO:0000256" key="2">
    <source>
        <dbReference type="ARBA" id="ARBA00007965"/>
    </source>
</evidence>
<feature type="transmembrane region" description="Helical" evidence="7">
    <location>
        <begin position="269"/>
        <end position="290"/>
    </location>
</feature>
<comment type="caution">
    <text evidence="8">The sequence shown here is derived from an EMBL/GenBank/DDBJ whole genome shotgun (WGS) entry which is preliminary data.</text>
</comment>
<evidence type="ECO:0000313" key="8">
    <source>
        <dbReference type="EMBL" id="CAI4009271.1"/>
    </source>
</evidence>
<dbReference type="OrthoDB" id="46396at2759"/>
<evidence type="ECO:0000256" key="1">
    <source>
        <dbReference type="ARBA" id="ARBA00004141"/>
    </source>
</evidence>
<evidence type="ECO:0000313" key="9">
    <source>
        <dbReference type="EMBL" id="CAL4796583.1"/>
    </source>
</evidence>
<comment type="subcellular location">
    <subcellularLocation>
        <location evidence="1">Membrane</location>
        <topology evidence="1">Multi-pass membrane protein</topology>
    </subcellularLocation>
</comment>
<comment type="similarity">
    <text evidence="2">Belongs to the SLC29A/ENT transporter (TC 2.A.57) family.</text>
</comment>
<feature type="transmembrane region" description="Helical" evidence="7">
    <location>
        <begin position="169"/>
        <end position="187"/>
    </location>
</feature>
<proteinExistence type="inferred from homology"/>
<dbReference type="EMBL" id="CAMXCT020004480">
    <property type="protein sequence ID" value="CAL1162646.1"/>
    <property type="molecule type" value="Genomic_DNA"/>
</dbReference>
<dbReference type="AlphaFoldDB" id="A0A9P1DGN9"/>
<feature type="transmembrane region" description="Helical" evidence="7">
    <location>
        <begin position="100"/>
        <end position="122"/>
    </location>
</feature>
<dbReference type="InterPro" id="IPR002259">
    <property type="entry name" value="Eqnu_transpt"/>
</dbReference>
<feature type="transmembrane region" description="Helical" evidence="7">
    <location>
        <begin position="394"/>
        <end position="416"/>
    </location>
</feature>
<organism evidence="8">
    <name type="scientific">Cladocopium goreaui</name>
    <dbReference type="NCBI Taxonomy" id="2562237"/>
    <lineage>
        <taxon>Eukaryota</taxon>
        <taxon>Sar</taxon>
        <taxon>Alveolata</taxon>
        <taxon>Dinophyceae</taxon>
        <taxon>Suessiales</taxon>
        <taxon>Symbiodiniaceae</taxon>
        <taxon>Cladocopium</taxon>
    </lineage>
</organism>
<dbReference type="Pfam" id="PF01733">
    <property type="entry name" value="Nucleoside_tran"/>
    <property type="match status" value="1"/>
</dbReference>
<evidence type="ECO:0000256" key="6">
    <source>
        <dbReference type="ARBA" id="ARBA00023136"/>
    </source>
</evidence>
<feature type="transmembrane region" description="Helical" evidence="7">
    <location>
        <begin position="325"/>
        <end position="344"/>
    </location>
</feature>
<dbReference type="Proteomes" id="UP001152797">
    <property type="component" value="Unassembled WGS sequence"/>
</dbReference>
<reference evidence="9 10" key="2">
    <citation type="submission" date="2024-05" db="EMBL/GenBank/DDBJ databases">
        <authorList>
            <person name="Chen Y."/>
            <person name="Shah S."/>
            <person name="Dougan E. K."/>
            <person name="Thang M."/>
            <person name="Chan C."/>
        </authorList>
    </citation>
    <scope>NUCLEOTIDE SEQUENCE [LARGE SCALE GENOMIC DNA]</scope>
</reference>
<keyword evidence="3" id="KW-0813">Transport</keyword>
<keyword evidence="4 7" id="KW-0812">Transmembrane</keyword>
<dbReference type="GO" id="GO:0005337">
    <property type="term" value="F:nucleoside transmembrane transporter activity"/>
    <property type="evidence" value="ECO:0007669"/>
    <property type="project" value="InterPro"/>
</dbReference>
<dbReference type="EMBL" id="CAMXCT010004480">
    <property type="protein sequence ID" value="CAI4009271.1"/>
    <property type="molecule type" value="Genomic_DNA"/>
</dbReference>
<feature type="transmembrane region" description="Helical" evidence="7">
    <location>
        <begin position="65"/>
        <end position="88"/>
    </location>
</feature>
<evidence type="ECO:0000256" key="4">
    <source>
        <dbReference type="ARBA" id="ARBA00022692"/>
    </source>
</evidence>
<feature type="transmembrane region" description="Helical" evidence="7">
    <location>
        <begin position="356"/>
        <end position="373"/>
    </location>
</feature>
<protein>
    <submittedName>
        <fullName evidence="9">Equilibrative nucleoside transporter 1</fullName>
    </submittedName>
</protein>
<feature type="transmembrane region" description="Helical" evidence="7">
    <location>
        <begin position="134"/>
        <end position="157"/>
    </location>
</feature>
<reference evidence="8" key="1">
    <citation type="submission" date="2022-10" db="EMBL/GenBank/DDBJ databases">
        <authorList>
            <person name="Chen Y."/>
            <person name="Dougan E. K."/>
            <person name="Chan C."/>
            <person name="Rhodes N."/>
            <person name="Thang M."/>
        </authorList>
    </citation>
    <scope>NUCLEOTIDE SEQUENCE</scope>
</reference>
<keyword evidence="6 7" id="KW-0472">Membrane</keyword>
<keyword evidence="10" id="KW-1185">Reference proteome</keyword>
<keyword evidence="5 7" id="KW-1133">Transmembrane helix</keyword>
<feature type="transmembrane region" description="Helical" evidence="7">
    <location>
        <begin position="193"/>
        <end position="214"/>
    </location>
</feature>
<evidence type="ECO:0000256" key="5">
    <source>
        <dbReference type="ARBA" id="ARBA00022989"/>
    </source>
</evidence>
<feature type="transmembrane region" description="Helical" evidence="7">
    <location>
        <begin position="32"/>
        <end position="53"/>
    </location>
</feature>
<dbReference type="GO" id="GO:0005886">
    <property type="term" value="C:plasma membrane"/>
    <property type="evidence" value="ECO:0007669"/>
    <property type="project" value="TreeGrafter"/>
</dbReference>
<dbReference type="EMBL" id="CAMXCT030004480">
    <property type="protein sequence ID" value="CAL4796583.1"/>
    <property type="molecule type" value="Genomic_DNA"/>
</dbReference>
<evidence type="ECO:0000313" key="10">
    <source>
        <dbReference type="Proteomes" id="UP001152797"/>
    </source>
</evidence>
<dbReference type="PANTHER" id="PTHR10332:SF10">
    <property type="entry name" value="EQUILIBRATIVE NUCLEOSIDE TRANSPORTER 4"/>
    <property type="match status" value="1"/>
</dbReference>
<evidence type="ECO:0000256" key="7">
    <source>
        <dbReference type="SAM" id="Phobius"/>
    </source>
</evidence>
<dbReference type="PANTHER" id="PTHR10332">
    <property type="entry name" value="EQUILIBRATIVE NUCLEOSIDE TRANSPORTER"/>
    <property type="match status" value="1"/>
</dbReference>
<evidence type="ECO:0000256" key="3">
    <source>
        <dbReference type="ARBA" id="ARBA00022448"/>
    </source>
</evidence>
<accession>A0A9P1DGN9</accession>